<dbReference type="Gene3D" id="1.10.443.10">
    <property type="entry name" value="Intergrase catalytic core"/>
    <property type="match status" value="1"/>
</dbReference>
<dbReference type="RefSeq" id="XP_006814831.1">
    <property type="nucleotide sequence ID" value="XM_006814768.1"/>
</dbReference>
<evidence type="ECO:0000313" key="6">
    <source>
        <dbReference type="RefSeq" id="XP_006814831.1"/>
    </source>
</evidence>
<keyword evidence="2" id="KW-0233">DNA recombination</keyword>
<gene>
    <name evidence="6" type="primary">LOC100372610</name>
</gene>
<dbReference type="PANTHER" id="PTHR34605">
    <property type="entry name" value="PHAGE_INTEGRASE DOMAIN-CONTAINING PROTEIN"/>
    <property type="match status" value="1"/>
</dbReference>
<dbReference type="InterPro" id="IPR011010">
    <property type="entry name" value="DNA_brk_join_enz"/>
</dbReference>
<dbReference type="PROSITE" id="PS51898">
    <property type="entry name" value="TYR_RECOMBINASE"/>
    <property type="match status" value="1"/>
</dbReference>
<dbReference type="InterPro" id="IPR010998">
    <property type="entry name" value="Integrase_recombinase_N"/>
</dbReference>
<dbReference type="GeneID" id="100372610"/>
<evidence type="ECO:0000256" key="3">
    <source>
        <dbReference type="SAM" id="SignalP"/>
    </source>
</evidence>
<feature type="signal peptide" evidence="3">
    <location>
        <begin position="1"/>
        <end position="23"/>
    </location>
</feature>
<dbReference type="Proteomes" id="UP000694865">
    <property type="component" value="Unplaced"/>
</dbReference>
<evidence type="ECO:0000256" key="2">
    <source>
        <dbReference type="ARBA" id="ARBA00023172"/>
    </source>
</evidence>
<dbReference type="SUPFAM" id="SSF56349">
    <property type="entry name" value="DNA breaking-rejoining enzymes"/>
    <property type="match status" value="1"/>
</dbReference>
<keyword evidence="1" id="KW-0238">DNA-binding</keyword>
<dbReference type="SUPFAM" id="SSF47823">
    <property type="entry name" value="lambda integrase-like, N-terminal domain"/>
    <property type="match status" value="1"/>
</dbReference>
<accession>A0ABM0M490</accession>
<organism evidence="5 6">
    <name type="scientific">Saccoglossus kowalevskii</name>
    <name type="common">Acorn worm</name>
    <dbReference type="NCBI Taxonomy" id="10224"/>
    <lineage>
        <taxon>Eukaryota</taxon>
        <taxon>Metazoa</taxon>
        <taxon>Hemichordata</taxon>
        <taxon>Enteropneusta</taxon>
        <taxon>Harrimaniidae</taxon>
        <taxon>Saccoglossus</taxon>
    </lineage>
</organism>
<keyword evidence="5" id="KW-1185">Reference proteome</keyword>
<dbReference type="InterPro" id="IPR013762">
    <property type="entry name" value="Integrase-like_cat_sf"/>
</dbReference>
<name>A0ABM0M490_SACKO</name>
<protein>
    <submittedName>
        <fullName evidence="6">Uncharacterized protein LOC100372610</fullName>
    </submittedName>
</protein>
<sequence>MWEHFLAAWNGAHFFLHSTVTLASDIDIFTDASSTVGFGGYFKGSWFCDKWPVELDSQHNNDLSMALLELYPIVVAAMLWEISPLGTSSTTAQDSVPIVLQNNPNLDEQFNHLWSFAITSKTRQAYNCGHAQFIRFLTMNNVPVSSPFLPSISENLLLLFITYCYEHLHLSAATIELYLSGIRFKYIEAGFPNPLRSFHGGPLDRLKLLIKSIKRVQGKPRRERLPLTANIVAQLIKALKKGVFTPYTDVLLEAVILVAFFGFLRCGEFAIDTTQFDHQVHLCVEDVKFKDTSRVYLTLKKTKTDPFRRRTTLTLCSNDSLCPVKALQVYINLRRHRNPLVKPCDPLFIFRDGLPLSRSRFLHYLRSLLNIIGVDARKYSGHSFRIGAATTAAHVGVQDYLIKSLGRWSSDSYNRYIHVSDKSLFAAQSALVNKV</sequence>
<evidence type="ECO:0000259" key="4">
    <source>
        <dbReference type="PROSITE" id="PS51898"/>
    </source>
</evidence>
<dbReference type="Gene3D" id="1.10.150.130">
    <property type="match status" value="1"/>
</dbReference>
<dbReference type="InterPro" id="IPR002104">
    <property type="entry name" value="Integrase_catalytic"/>
</dbReference>
<feature type="domain" description="Tyr recombinase" evidence="4">
    <location>
        <begin position="222"/>
        <end position="429"/>
    </location>
</feature>
<dbReference type="PANTHER" id="PTHR34605:SF3">
    <property type="entry name" value="P CELL-TYPE AGGLUTINATION PROTEIN MAP4-LIKE-RELATED"/>
    <property type="match status" value="1"/>
</dbReference>
<proteinExistence type="predicted"/>
<evidence type="ECO:0000256" key="1">
    <source>
        <dbReference type="ARBA" id="ARBA00023125"/>
    </source>
</evidence>
<reference evidence="6" key="1">
    <citation type="submission" date="2025-08" db="UniProtKB">
        <authorList>
            <consortium name="RefSeq"/>
        </authorList>
    </citation>
    <scope>IDENTIFICATION</scope>
    <source>
        <tissue evidence="6">Testes</tissue>
    </source>
</reference>
<feature type="chain" id="PRO_5047079326" evidence="3">
    <location>
        <begin position="24"/>
        <end position="435"/>
    </location>
</feature>
<evidence type="ECO:0000313" key="5">
    <source>
        <dbReference type="Proteomes" id="UP000694865"/>
    </source>
</evidence>
<keyword evidence="3" id="KW-0732">Signal</keyword>
<dbReference type="InterPro" id="IPR052925">
    <property type="entry name" value="Phage_Integrase-like_Recomb"/>
</dbReference>